<protein>
    <submittedName>
        <fullName evidence="1">Uncharacterized protein</fullName>
    </submittedName>
</protein>
<dbReference type="EMBL" id="CACTIH010007386">
    <property type="protein sequence ID" value="CAA3011970.1"/>
    <property type="molecule type" value="Genomic_DNA"/>
</dbReference>
<dbReference type="AlphaFoldDB" id="A0A8S0U669"/>
<reference evidence="1 2" key="1">
    <citation type="submission" date="2019-12" db="EMBL/GenBank/DDBJ databases">
        <authorList>
            <person name="Alioto T."/>
            <person name="Alioto T."/>
            <person name="Gomez Garrido J."/>
        </authorList>
    </citation>
    <scope>NUCLEOTIDE SEQUENCE [LARGE SCALE GENOMIC DNA]</scope>
</reference>
<sequence length="83" mass="9003">MAPTAAMLILGHHTRPTSSRISNCSSSPSASGFQAKESIAKCVSRFETVFRRESSQVKESAAVDSSAAALERRLQDVVEMCNW</sequence>
<evidence type="ECO:0000313" key="1">
    <source>
        <dbReference type="EMBL" id="CAA3011970.1"/>
    </source>
</evidence>
<dbReference type="Proteomes" id="UP000594638">
    <property type="component" value="Unassembled WGS sequence"/>
</dbReference>
<comment type="caution">
    <text evidence="1">The sequence shown here is derived from an EMBL/GenBank/DDBJ whole genome shotgun (WGS) entry which is preliminary data.</text>
</comment>
<keyword evidence="2" id="KW-1185">Reference proteome</keyword>
<gene>
    <name evidence="1" type="ORF">OLEA9_A095623</name>
</gene>
<organism evidence="1 2">
    <name type="scientific">Olea europaea subsp. europaea</name>
    <dbReference type="NCBI Taxonomy" id="158383"/>
    <lineage>
        <taxon>Eukaryota</taxon>
        <taxon>Viridiplantae</taxon>
        <taxon>Streptophyta</taxon>
        <taxon>Embryophyta</taxon>
        <taxon>Tracheophyta</taxon>
        <taxon>Spermatophyta</taxon>
        <taxon>Magnoliopsida</taxon>
        <taxon>eudicotyledons</taxon>
        <taxon>Gunneridae</taxon>
        <taxon>Pentapetalae</taxon>
        <taxon>asterids</taxon>
        <taxon>lamiids</taxon>
        <taxon>Lamiales</taxon>
        <taxon>Oleaceae</taxon>
        <taxon>Oleeae</taxon>
        <taxon>Olea</taxon>
    </lineage>
</organism>
<accession>A0A8S0U669</accession>
<evidence type="ECO:0000313" key="2">
    <source>
        <dbReference type="Proteomes" id="UP000594638"/>
    </source>
</evidence>
<dbReference type="Gramene" id="OE9A095623T1">
    <property type="protein sequence ID" value="OE9A095623C1"/>
    <property type="gene ID" value="OE9A095623"/>
</dbReference>
<proteinExistence type="predicted"/>
<name>A0A8S0U669_OLEEU</name>